<evidence type="ECO:0000256" key="6">
    <source>
        <dbReference type="SAM" id="Coils"/>
    </source>
</evidence>
<reference evidence="9 10" key="1">
    <citation type="submission" date="2024-09" db="EMBL/GenBank/DDBJ databases">
        <title>Floridaenema gen nov. (Aerosakkonemataceae, Aerosakkonematales ord. nov., Cyanobacteria) from benthic tropical and subtropical fresh waters, with the description of four new species.</title>
        <authorList>
            <person name="Moretto J.A."/>
            <person name="Berthold D.E."/>
            <person name="Lefler F.W."/>
            <person name="Huang I.-S."/>
            <person name="Laughinghouse H. IV."/>
        </authorList>
    </citation>
    <scope>NUCLEOTIDE SEQUENCE [LARGE SCALE GENOMIC DNA]</scope>
    <source>
        <strain evidence="9 10">BLCC-F154</strain>
    </source>
</reference>
<dbReference type="PANTHER" id="PTHR30386">
    <property type="entry name" value="MEMBRANE FUSION SUBUNIT OF EMRAB-TOLC MULTIDRUG EFFLUX PUMP"/>
    <property type="match status" value="1"/>
</dbReference>
<accession>A0ABV4Y5C2</accession>
<dbReference type="PANTHER" id="PTHR30386:SF26">
    <property type="entry name" value="TRANSPORT PROTEIN COMB"/>
    <property type="match status" value="1"/>
</dbReference>
<dbReference type="RefSeq" id="WP_413255489.1">
    <property type="nucleotide sequence ID" value="NZ_JBHFNS010000016.1"/>
</dbReference>
<evidence type="ECO:0000313" key="10">
    <source>
        <dbReference type="Proteomes" id="UP001576776"/>
    </source>
</evidence>
<evidence type="ECO:0000256" key="2">
    <source>
        <dbReference type="ARBA" id="ARBA00009477"/>
    </source>
</evidence>
<evidence type="ECO:0000256" key="5">
    <source>
        <dbReference type="ARBA" id="ARBA00023136"/>
    </source>
</evidence>
<keyword evidence="10" id="KW-1185">Reference proteome</keyword>
<feature type="domain" description="Multidrug resistance protein MdtA-like barrel-sandwich hybrid" evidence="7">
    <location>
        <begin position="133"/>
        <end position="488"/>
    </location>
</feature>
<dbReference type="InterPro" id="IPR058982">
    <property type="entry name" value="Beta-barrel_AprE"/>
</dbReference>
<feature type="coiled-coil region" evidence="6">
    <location>
        <begin position="217"/>
        <end position="244"/>
    </location>
</feature>
<dbReference type="Proteomes" id="UP001576776">
    <property type="component" value="Unassembled WGS sequence"/>
</dbReference>
<evidence type="ECO:0000256" key="1">
    <source>
        <dbReference type="ARBA" id="ARBA00004167"/>
    </source>
</evidence>
<comment type="caution">
    <text evidence="9">The sequence shown here is derived from an EMBL/GenBank/DDBJ whole genome shotgun (WGS) entry which is preliminary data.</text>
</comment>
<organism evidence="9 10">
    <name type="scientific">Floridaenema fluviatile BLCC-F154</name>
    <dbReference type="NCBI Taxonomy" id="3153640"/>
    <lineage>
        <taxon>Bacteria</taxon>
        <taxon>Bacillati</taxon>
        <taxon>Cyanobacteriota</taxon>
        <taxon>Cyanophyceae</taxon>
        <taxon>Oscillatoriophycideae</taxon>
        <taxon>Aerosakkonematales</taxon>
        <taxon>Aerosakkonemataceae</taxon>
        <taxon>Floridanema</taxon>
        <taxon>Floridanema fluviatile</taxon>
    </lineage>
</organism>
<dbReference type="InterPro" id="IPR058625">
    <property type="entry name" value="MdtA-like_BSH"/>
</dbReference>
<protein>
    <submittedName>
        <fullName evidence="9">HlyD family efflux transporter periplasmic adaptor subunit</fullName>
    </submittedName>
</protein>
<keyword evidence="5" id="KW-0472">Membrane</keyword>
<sequence length="609" mass="68269">MQRIIKQISALMKKRQIASQINFSDNLEDSEGAAIYGGIATAEYSATSNRQTTIEEKNSLESAENSAVNIPALNNWSTSLQNVLDQPPSSLPFRMMLAGMTFCLAFGTWATLGQIEEVGHAQGLLVPEGEALKVNPVVLGKVARIAVKEGETVKAGQVLLELDNQIARSEVERLEKERASYQTQLLQTEALMEKTRLEAQSHQDIAAAREKGQLATIAQAEEKIRTTTELLAQLQREAEAYKGRRDKLAPLAAMSEKLLKQLEVDALSSKARWQQVKPLTATTEDLLKKLQVDADAAKERVERLRPLVEQGALPKERLADLEQAWRDRQRAVMEAKLAQDNNLKAQVFQAEQSWQDRQRAIIQTQLQQDTSVKEQLFQAQQAWRDRQRSIIQRQSDLQQAKSELNRLLAEQKQNQAEAQTTKLQDQQKFDQLELQKTQIQAKITQTEQLLNQAKTQLKQLTFTAPVDGVVSSLNVRNPGEVVQPGQTAIELAPEDAPLVLLAKLPNHEAGFVKTGMPVKVKLDAYPYQDYGIISGKVRTISPDAKPDERFGAVYRVEVELERNFVKTNQRKIPFKAGQTATADIVIRERRIIDVLLDPIKQMQQGGLDL</sequence>
<feature type="domain" description="AprE-like beta-barrel" evidence="8">
    <location>
        <begin position="498"/>
        <end position="586"/>
    </location>
</feature>
<evidence type="ECO:0000259" key="7">
    <source>
        <dbReference type="Pfam" id="PF25917"/>
    </source>
</evidence>
<feature type="coiled-coil region" evidence="6">
    <location>
        <begin position="390"/>
        <end position="463"/>
    </location>
</feature>
<dbReference type="Gene3D" id="2.40.50.100">
    <property type="match status" value="2"/>
</dbReference>
<evidence type="ECO:0000256" key="3">
    <source>
        <dbReference type="ARBA" id="ARBA00022692"/>
    </source>
</evidence>
<feature type="coiled-coil region" evidence="6">
    <location>
        <begin position="157"/>
        <end position="191"/>
    </location>
</feature>
<comment type="similarity">
    <text evidence="2">Belongs to the membrane fusion protein (MFP) (TC 8.A.1) family.</text>
</comment>
<dbReference type="Pfam" id="PF25917">
    <property type="entry name" value="BSH_RND"/>
    <property type="match status" value="1"/>
</dbReference>
<comment type="subcellular location">
    <subcellularLocation>
        <location evidence="1">Membrane</location>
        <topology evidence="1">Single-pass membrane protein</topology>
    </subcellularLocation>
</comment>
<keyword evidence="6" id="KW-0175">Coiled coil</keyword>
<evidence type="ECO:0000259" key="8">
    <source>
        <dbReference type="Pfam" id="PF26002"/>
    </source>
</evidence>
<evidence type="ECO:0000256" key="4">
    <source>
        <dbReference type="ARBA" id="ARBA00022989"/>
    </source>
</evidence>
<dbReference type="SUPFAM" id="SSF111369">
    <property type="entry name" value="HlyD-like secretion proteins"/>
    <property type="match status" value="1"/>
</dbReference>
<dbReference type="EMBL" id="JBHFNS010000016">
    <property type="protein sequence ID" value="MFB2933957.1"/>
    <property type="molecule type" value="Genomic_DNA"/>
</dbReference>
<keyword evidence="4" id="KW-1133">Transmembrane helix</keyword>
<name>A0ABV4Y5C2_9CYAN</name>
<keyword evidence="3" id="KW-0812">Transmembrane</keyword>
<dbReference type="Gene3D" id="2.40.30.170">
    <property type="match status" value="1"/>
</dbReference>
<evidence type="ECO:0000313" key="9">
    <source>
        <dbReference type="EMBL" id="MFB2933957.1"/>
    </source>
</evidence>
<dbReference type="PRINTS" id="PR01490">
    <property type="entry name" value="RTXTOXIND"/>
</dbReference>
<dbReference type="Pfam" id="PF26002">
    <property type="entry name" value="Beta-barrel_AprE"/>
    <property type="match status" value="1"/>
</dbReference>
<gene>
    <name evidence="9" type="ORF">ACE1B6_01635</name>
</gene>
<dbReference type="InterPro" id="IPR050739">
    <property type="entry name" value="MFP"/>
</dbReference>
<proteinExistence type="inferred from homology"/>